<evidence type="ECO:0000256" key="1">
    <source>
        <dbReference type="SAM" id="Phobius"/>
    </source>
</evidence>
<sequence>MTQSTDMIKEILGKIPQRIRWCFCAGMISGILIHAYMFTNKLPNWDDINNVGSFGVGSEFGRWFLKYINPLDGIWSVPWIGGLFAVTFLSLAACMVVAALDIRSLTGVVIVPLMMLSFPSVCSMFTFMFTADCYAVGIFLACTAAWLIRKYRFGFVPGIVLLVLSLGLYQAWLCVALGVLVCGLFLDLLREEDGQRQTGSGIPAARARSVFLRGVKTFVVLLASVALYSFIARRIFPELDSYNGLSQMGQIDPARLPRLILRAYRWVAEYFILKPWSFVNGFSWALNVISCLLAAGGVIAWFVKKRLWKQPAAALLYLFLAAAIPLAMGSIIIMAPDASVSMLMLYQYVILYIFIMAMLERSLQKEDGLFSGRGAGNTAAGGGQAEQDGAALPGKETPAGAAILRKEGRAVFRRLPGILSLFVTVVLLLVGYENFVVTNEAYFRMDIAYERAYAYYNRIMERIESTEGYQPGDAFALVGEYGLSETPDLLGSYPMDGERFEDLSGVARETGLLTSGVRHNFMKIYIGVEMPDVSEETLEAIRQTEEYQSMPSYPAEGCVQKILDVWVVKTCEETLTPQGED</sequence>
<feature type="transmembrane region" description="Helical" evidence="1">
    <location>
        <begin position="210"/>
        <end position="231"/>
    </location>
</feature>
<feature type="transmembrane region" description="Helical" evidence="1">
    <location>
        <begin position="168"/>
        <end position="189"/>
    </location>
</feature>
<protein>
    <submittedName>
        <fullName evidence="2">Glucosyltransferase domain-containing protein</fullName>
    </submittedName>
</protein>
<comment type="caution">
    <text evidence="2">The sequence shown here is derived from an EMBL/GenBank/DDBJ whole genome shotgun (WGS) entry which is preliminary data.</text>
</comment>
<gene>
    <name evidence="2" type="ORF">H9926_04555</name>
</gene>
<accession>A0A9D2TS91</accession>
<dbReference type="EMBL" id="DWVS01000112">
    <property type="protein sequence ID" value="HJC87270.1"/>
    <property type="molecule type" value="Genomic_DNA"/>
</dbReference>
<dbReference type="InterPro" id="IPR025686">
    <property type="entry name" value="Glucos_trans_II"/>
</dbReference>
<feature type="transmembrane region" description="Helical" evidence="1">
    <location>
        <begin position="284"/>
        <end position="303"/>
    </location>
</feature>
<reference evidence="2" key="2">
    <citation type="submission" date="2021-04" db="EMBL/GenBank/DDBJ databases">
        <authorList>
            <person name="Gilroy R."/>
        </authorList>
    </citation>
    <scope>NUCLEOTIDE SEQUENCE</scope>
    <source>
        <strain evidence="2">ChiBcec1-1630</strain>
    </source>
</reference>
<reference evidence="2" key="1">
    <citation type="journal article" date="2021" name="PeerJ">
        <title>Extensive microbial diversity within the chicken gut microbiome revealed by metagenomics and culture.</title>
        <authorList>
            <person name="Gilroy R."/>
            <person name="Ravi A."/>
            <person name="Getino M."/>
            <person name="Pursley I."/>
            <person name="Horton D.L."/>
            <person name="Alikhan N.F."/>
            <person name="Baker D."/>
            <person name="Gharbi K."/>
            <person name="Hall N."/>
            <person name="Watson M."/>
            <person name="Adriaenssens E.M."/>
            <person name="Foster-Nyarko E."/>
            <person name="Jarju S."/>
            <person name="Secka A."/>
            <person name="Antonio M."/>
            <person name="Oren A."/>
            <person name="Chaudhuri R.R."/>
            <person name="La Ragione R."/>
            <person name="Hildebrand F."/>
            <person name="Pallen M.J."/>
        </authorList>
    </citation>
    <scope>NUCLEOTIDE SEQUENCE</scope>
    <source>
        <strain evidence="2">ChiBcec1-1630</strain>
    </source>
</reference>
<keyword evidence="1" id="KW-1133">Transmembrane helix</keyword>
<dbReference type="Proteomes" id="UP000823922">
    <property type="component" value="Unassembled WGS sequence"/>
</dbReference>
<name>A0A9D2TS91_9FIRM</name>
<organism evidence="2 3">
    <name type="scientific">Candidatus Eisenbergiella intestinigallinarum</name>
    <dbReference type="NCBI Taxonomy" id="2838549"/>
    <lineage>
        <taxon>Bacteria</taxon>
        <taxon>Bacillati</taxon>
        <taxon>Bacillota</taxon>
        <taxon>Clostridia</taxon>
        <taxon>Lachnospirales</taxon>
        <taxon>Lachnospiraceae</taxon>
        <taxon>Eisenbergiella</taxon>
    </lineage>
</organism>
<feature type="transmembrane region" description="Helical" evidence="1">
    <location>
        <begin position="21"/>
        <end position="39"/>
    </location>
</feature>
<feature type="transmembrane region" description="Helical" evidence="1">
    <location>
        <begin position="79"/>
        <end position="100"/>
    </location>
</feature>
<keyword evidence="1" id="KW-0472">Membrane</keyword>
<keyword evidence="1" id="KW-0812">Transmembrane</keyword>
<evidence type="ECO:0000313" key="3">
    <source>
        <dbReference type="Proteomes" id="UP000823922"/>
    </source>
</evidence>
<dbReference type="AlphaFoldDB" id="A0A9D2TS91"/>
<feature type="transmembrane region" description="Helical" evidence="1">
    <location>
        <begin position="315"/>
        <end position="334"/>
    </location>
</feature>
<feature type="transmembrane region" description="Helical" evidence="1">
    <location>
        <begin position="415"/>
        <end position="432"/>
    </location>
</feature>
<proteinExistence type="predicted"/>
<feature type="transmembrane region" description="Helical" evidence="1">
    <location>
        <begin position="340"/>
        <end position="359"/>
    </location>
</feature>
<evidence type="ECO:0000313" key="2">
    <source>
        <dbReference type="EMBL" id="HJC87270.1"/>
    </source>
</evidence>
<dbReference type="Pfam" id="PF14264">
    <property type="entry name" value="Glucos_trans_II"/>
    <property type="match status" value="1"/>
</dbReference>